<dbReference type="PANTHER" id="PTHR43948">
    <property type="entry name" value="DNAJ HOMOLOG SUBFAMILY B"/>
    <property type="match status" value="1"/>
</dbReference>
<reference evidence="3" key="1">
    <citation type="journal article" date="2021" name="Sci. Rep.">
        <title>Diploid genomic architecture of Nitzschia inconspicua, an elite biomass production diatom.</title>
        <authorList>
            <person name="Oliver A."/>
            <person name="Podell S."/>
            <person name="Pinowska A."/>
            <person name="Traller J.C."/>
            <person name="Smith S.R."/>
            <person name="McClure R."/>
            <person name="Beliaev A."/>
            <person name="Bohutskyi P."/>
            <person name="Hill E.A."/>
            <person name="Rabines A."/>
            <person name="Zheng H."/>
            <person name="Allen L.Z."/>
            <person name="Kuo A."/>
            <person name="Grigoriev I.V."/>
            <person name="Allen A.E."/>
            <person name="Hazlebeck D."/>
            <person name="Allen E.E."/>
        </authorList>
    </citation>
    <scope>NUCLEOTIDE SEQUENCE</scope>
    <source>
        <strain evidence="3">Hildebrandi</strain>
    </source>
</reference>
<evidence type="ECO:0000259" key="2">
    <source>
        <dbReference type="PROSITE" id="PS50076"/>
    </source>
</evidence>
<dbReference type="EMBL" id="JAGRRH010000001">
    <property type="protein sequence ID" value="KAG7374085.1"/>
    <property type="molecule type" value="Genomic_DNA"/>
</dbReference>
<dbReference type="InterPro" id="IPR001623">
    <property type="entry name" value="DnaJ_domain"/>
</dbReference>
<feature type="domain" description="J" evidence="2">
    <location>
        <begin position="11"/>
        <end position="83"/>
    </location>
</feature>
<dbReference type="AlphaFoldDB" id="A0A9K3M6H8"/>
<name>A0A9K3M6H8_9STRA</name>
<evidence type="ECO:0000313" key="3">
    <source>
        <dbReference type="EMBL" id="KAG7374085.1"/>
    </source>
</evidence>
<organism evidence="3 4">
    <name type="scientific">Nitzschia inconspicua</name>
    <dbReference type="NCBI Taxonomy" id="303405"/>
    <lineage>
        <taxon>Eukaryota</taxon>
        <taxon>Sar</taxon>
        <taxon>Stramenopiles</taxon>
        <taxon>Ochrophyta</taxon>
        <taxon>Bacillariophyta</taxon>
        <taxon>Bacillariophyceae</taxon>
        <taxon>Bacillariophycidae</taxon>
        <taxon>Bacillariales</taxon>
        <taxon>Bacillariaceae</taxon>
        <taxon>Nitzschia</taxon>
    </lineage>
</organism>
<dbReference type="InterPro" id="IPR018253">
    <property type="entry name" value="DnaJ_domain_CS"/>
</dbReference>
<dbReference type="PROSITE" id="PS50076">
    <property type="entry name" value="DNAJ_2"/>
    <property type="match status" value="1"/>
</dbReference>
<feature type="region of interest" description="Disordered" evidence="1">
    <location>
        <begin position="230"/>
        <end position="260"/>
    </location>
</feature>
<dbReference type="PANTHER" id="PTHR43948:SF10">
    <property type="entry name" value="MRJ, ISOFORM E"/>
    <property type="match status" value="1"/>
</dbReference>
<dbReference type="GO" id="GO:0044183">
    <property type="term" value="F:protein folding chaperone"/>
    <property type="evidence" value="ECO:0007669"/>
    <property type="project" value="TreeGrafter"/>
</dbReference>
<dbReference type="Pfam" id="PF00226">
    <property type="entry name" value="DnaJ"/>
    <property type="match status" value="1"/>
</dbReference>
<dbReference type="OrthoDB" id="43952at2759"/>
<dbReference type="SMART" id="SM00271">
    <property type="entry name" value="DnaJ"/>
    <property type="match status" value="1"/>
</dbReference>
<dbReference type="PROSITE" id="PS00636">
    <property type="entry name" value="DNAJ_1"/>
    <property type="match status" value="1"/>
</dbReference>
<dbReference type="GO" id="GO:0005737">
    <property type="term" value="C:cytoplasm"/>
    <property type="evidence" value="ECO:0007669"/>
    <property type="project" value="TreeGrafter"/>
</dbReference>
<dbReference type="GO" id="GO:0051082">
    <property type="term" value="F:unfolded protein binding"/>
    <property type="evidence" value="ECO:0007669"/>
    <property type="project" value="TreeGrafter"/>
</dbReference>
<dbReference type="CDD" id="cd06257">
    <property type="entry name" value="DnaJ"/>
    <property type="match status" value="1"/>
</dbReference>
<feature type="compositionally biased region" description="Polar residues" evidence="1">
    <location>
        <begin position="119"/>
        <end position="129"/>
    </location>
</feature>
<keyword evidence="4" id="KW-1185">Reference proteome</keyword>
<reference evidence="3" key="2">
    <citation type="submission" date="2021-04" db="EMBL/GenBank/DDBJ databases">
        <authorList>
            <person name="Podell S."/>
        </authorList>
    </citation>
    <scope>NUCLEOTIDE SEQUENCE</scope>
    <source>
        <strain evidence="3">Hildebrandi</strain>
    </source>
</reference>
<feature type="region of interest" description="Disordered" evidence="1">
    <location>
        <begin position="94"/>
        <end position="130"/>
    </location>
</feature>
<evidence type="ECO:0000313" key="4">
    <source>
        <dbReference type="Proteomes" id="UP000693970"/>
    </source>
</evidence>
<gene>
    <name evidence="3" type="ORF">IV203_013180</name>
</gene>
<sequence>MPLANTAMTTDPYHTLGLEHDASVSDIKRAYRTLATKLHPDKLVRIRATEKEIQEASNKFTAISTAYSILSDESRKRQYDHIYKYGGFDHLKAPAPNVSKTSTAKRYDSSPASKRHNTGSEQQNQQEPQKSIGYEVYDPFTFLLSQGRVQSKTVAGITIPSRVNLTRNGGMRLSFSSGQIQKTSSGSLKFTSKTTQYANGKKFSRSETTTIYRDGTKEVVIQGDDYVERRVSTAPTKRKRRPSKDEDDLTRTGTPDDETPWYMSAWNGVVDTVQKCTCVTISVQ</sequence>
<dbReference type="GO" id="GO:0051087">
    <property type="term" value="F:protein-folding chaperone binding"/>
    <property type="evidence" value="ECO:0007669"/>
    <property type="project" value="TreeGrafter"/>
</dbReference>
<evidence type="ECO:0000256" key="1">
    <source>
        <dbReference type="SAM" id="MobiDB-lite"/>
    </source>
</evidence>
<proteinExistence type="predicted"/>
<dbReference type="Proteomes" id="UP000693970">
    <property type="component" value="Unassembled WGS sequence"/>
</dbReference>
<comment type="caution">
    <text evidence="3">The sequence shown here is derived from an EMBL/GenBank/DDBJ whole genome shotgun (WGS) entry which is preliminary data.</text>
</comment>
<protein>
    <submittedName>
        <fullName evidence="3">Chaperone protein DnaJ</fullName>
    </submittedName>
</protein>
<accession>A0A9K3M6H8</accession>